<sequence length="798" mass="91847">MADVNNSDRDKKRRDASPAKERKISLTPVEAMDAVDKLKESVMRRLMEQAESESKRMREEKVVVAAKINSSLNAVNREVEYLKAELRDQDKRLSELASIAEPVETKTDGAEPSKSKLEDFKEDNDRLRCENEFLTRELNEWRHGNTDLDQLRQRLHSCEHEITRAKETISCMKVERKRLKTEKIGLLNQMKQVYGILEVKEAELREFIQNYEQRMLEGEKRIKRLESEKQTWEKERTDLLRESENLKIAIRTERHDCTLPASLISPIGSASSGSQSDVSQAPTPHDLEVFDFDFQNNCEQADAGGKKKIKTRSSSLSRFFSRAKQRKPVFKLVVREFPDIDNVDQLPTSMSFAEKKRVWELHKDIPMVCWKANMVLAWLEVECQMPIYAQMCYENIKSGKVLLELSDAELEAGLGMGNTMHRRKLRLAIEEYRDPSSVKYPEISSVDHLWVSRVWIRDLGLSQYCSAFEAQMIDGRLLNVLTRKDMEKYLNVSKKFHQMSILHGVKLLRMMEFNKELLVDRRRQSEENDLDPLVWTNERVSKWCRSVDLGEYADSLRDSGVHGALLVLDPSFGADELAQALGIHSSKNIIRRHLTSELLSVLVPARAALDSSNTDIKGKQKQKRHRSLSFNSGSRSSMHSDIKRHSFRDSFLLRSQAAKDRLPARTNSDGADVSNSVYPAGVEDMQSKVLSLFLVGVWTRFVLVAVQEQCRVEFNKQGMALNGFVFKKFSVRGPHVCDDRCDRELTCQSSNYVIETSTCELNNRTKEARPENFKPDPARFYIGRLNNRGTYCFTGNPR</sequence>
<dbReference type="InterPro" id="IPR037614">
    <property type="entry name" value="Kazrin"/>
</dbReference>
<feature type="domain" description="SAM" evidence="3">
    <location>
        <begin position="455"/>
        <end position="511"/>
    </location>
</feature>
<evidence type="ECO:0000259" key="3">
    <source>
        <dbReference type="PROSITE" id="PS50105"/>
    </source>
</evidence>
<comment type="caution">
    <text evidence="4">The sequence shown here is derived from an EMBL/GenBank/DDBJ whole genome shotgun (WGS) entry which is preliminary data.</text>
</comment>
<name>A0A9X0CY11_9CNID</name>
<dbReference type="Pfam" id="PF07647">
    <property type="entry name" value="SAM_2"/>
    <property type="match status" value="1"/>
</dbReference>
<gene>
    <name evidence="4" type="ORF">OS493_014142</name>
</gene>
<dbReference type="Pfam" id="PF25986">
    <property type="entry name" value="Kazrin"/>
    <property type="match status" value="1"/>
</dbReference>
<dbReference type="InterPro" id="IPR013761">
    <property type="entry name" value="SAM/pointed_sf"/>
</dbReference>
<dbReference type="InterPro" id="IPR003609">
    <property type="entry name" value="Pan_app"/>
</dbReference>
<feature type="coiled-coil region" evidence="1">
    <location>
        <begin position="40"/>
        <end position="92"/>
    </location>
</feature>
<dbReference type="Gene3D" id="1.10.150.50">
    <property type="entry name" value="Transcription Factor, Ets-1"/>
    <property type="match status" value="3"/>
</dbReference>
<evidence type="ECO:0000256" key="1">
    <source>
        <dbReference type="SAM" id="Coils"/>
    </source>
</evidence>
<feature type="region of interest" description="Disordered" evidence="2">
    <location>
        <begin position="613"/>
        <end position="641"/>
    </location>
</feature>
<feature type="coiled-coil region" evidence="1">
    <location>
        <begin position="117"/>
        <end position="182"/>
    </location>
</feature>
<keyword evidence="1" id="KW-0175">Coiled coil</keyword>
<feature type="compositionally biased region" description="Basic and acidic residues" evidence="2">
    <location>
        <begin position="103"/>
        <end position="116"/>
    </location>
</feature>
<dbReference type="PANTHER" id="PTHR12776:SF1">
    <property type="entry name" value="KAZRIN"/>
    <property type="match status" value="1"/>
</dbReference>
<organism evidence="4 5">
    <name type="scientific">Desmophyllum pertusum</name>
    <dbReference type="NCBI Taxonomy" id="174260"/>
    <lineage>
        <taxon>Eukaryota</taxon>
        <taxon>Metazoa</taxon>
        <taxon>Cnidaria</taxon>
        <taxon>Anthozoa</taxon>
        <taxon>Hexacorallia</taxon>
        <taxon>Scleractinia</taxon>
        <taxon>Caryophylliina</taxon>
        <taxon>Caryophylliidae</taxon>
        <taxon>Desmophyllum</taxon>
    </lineage>
</organism>
<dbReference type="Proteomes" id="UP001163046">
    <property type="component" value="Unassembled WGS sequence"/>
</dbReference>
<protein>
    <recommendedName>
        <fullName evidence="3">SAM domain-containing protein</fullName>
    </recommendedName>
</protein>
<feature type="domain" description="SAM" evidence="3">
    <location>
        <begin position="370"/>
        <end position="435"/>
    </location>
</feature>
<dbReference type="Pfam" id="PF00024">
    <property type="entry name" value="PAN_1"/>
    <property type="match status" value="1"/>
</dbReference>
<feature type="coiled-coil region" evidence="1">
    <location>
        <begin position="208"/>
        <end position="249"/>
    </location>
</feature>
<dbReference type="Pfam" id="PF00536">
    <property type="entry name" value="SAM_1"/>
    <property type="match status" value="2"/>
</dbReference>
<dbReference type="EMBL" id="MU826356">
    <property type="protein sequence ID" value="KAJ7379736.1"/>
    <property type="molecule type" value="Genomic_DNA"/>
</dbReference>
<dbReference type="InterPro" id="IPR059089">
    <property type="entry name" value="Kazrin_N"/>
</dbReference>
<keyword evidence="5" id="KW-1185">Reference proteome</keyword>
<evidence type="ECO:0000313" key="4">
    <source>
        <dbReference type="EMBL" id="KAJ7379736.1"/>
    </source>
</evidence>
<feature type="region of interest" description="Disordered" evidence="2">
    <location>
        <begin position="1"/>
        <end position="26"/>
    </location>
</feature>
<proteinExistence type="predicted"/>
<feature type="region of interest" description="Disordered" evidence="2">
    <location>
        <begin position="97"/>
        <end position="116"/>
    </location>
</feature>
<dbReference type="OrthoDB" id="2132119at2759"/>
<reference evidence="4" key="1">
    <citation type="submission" date="2023-01" db="EMBL/GenBank/DDBJ databases">
        <title>Genome assembly of the deep-sea coral Lophelia pertusa.</title>
        <authorList>
            <person name="Herrera S."/>
            <person name="Cordes E."/>
        </authorList>
    </citation>
    <scope>NUCLEOTIDE SEQUENCE</scope>
    <source>
        <strain evidence="4">USNM1676648</strain>
        <tissue evidence="4">Polyp</tissue>
    </source>
</reference>
<dbReference type="SMART" id="SM00454">
    <property type="entry name" value="SAM"/>
    <property type="match status" value="3"/>
</dbReference>
<evidence type="ECO:0000256" key="2">
    <source>
        <dbReference type="SAM" id="MobiDB-lite"/>
    </source>
</evidence>
<feature type="domain" description="SAM" evidence="3">
    <location>
        <begin position="535"/>
        <end position="566"/>
    </location>
</feature>
<dbReference type="AlphaFoldDB" id="A0A9X0CY11"/>
<evidence type="ECO:0000313" key="5">
    <source>
        <dbReference type="Proteomes" id="UP001163046"/>
    </source>
</evidence>
<feature type="compositionally biased region" description="Low complexity" evidence="2">
    <location>
        <begin position="628"/>
        <end position="637"/>
    </location>
</feature>
<dbReference type="SUPFAM" id="SSF47769">
    <property type="entry name" value="SAM/Pointed domain"/>
    <property type="match status" value="3"/>
</dbReference>
<feature type="compositionally biased region" description="Basic and acidic residues" evidence="2">
    <location>
        <begin position="1"/>
        <end position="24"/>
    </location>
</feature>
<accession>A0A9X0CY11</accession>
<dbReference type="PROSITE" id="PS50105">
    <property type="entry name" value="SAM_DOMAIN"/>
    <property type="match status" value="3"/>
</dbReference>
<dbReference type="InterPro" id="IPR001660">
    <property type="entry name" value="SAM"/>
</dbReference>
<dbReference type="PANTHER" id="PTHR12776">
    <property type="entry name" value="KAZRIN-RELATED"/>
    <property type="match status" value="1"/>
</dbReference>